<evidence type="ECO:0000313" key="2">
    <source>
        <dbReference type="Proteomes" id="UP001057402"/>
    </source>
</evidence>
<sequence>MLSSKFSDSLLQDRGMTMEDLEDLAVPNLCPPHLFSSGMKMARAAAFFLVALLVCSLSLDVADANELGYGTIRRDPAFCHGKSCLPRASNPYHPGCEKSLHCRGG</sequence>
<organism evidence="1 2">
    <name type="scientific">Melastoma candidum</name>
    <dbReference type="NCBI Taxonomy" id="119954"/>
    <lineage>
        <taxon>Eukaryota</taxon>
        <taxon>Viridiplantae</taxon>
        <taxon>Streptophyta</taxon>
        <taxon>Embryophyta</taxon>
        <taxon>Tracheophyta</taxon>
        <taxon>Spermatophyta</taxon>
        <taxon>Magnoliopsida</taxon>
        <taxon>eudicotyledons</taxon>
        <taxon>Gunneridae</taxon>
        <taxon>Pentapetalae</taxon>
        <taxon>rosids</taxon>
        <taxon>malvids</taxon>
        <taxon>Myrtales</taxon>
        <taxon>Melastomataceae</taxon>
        <taxon>Melastomatoideae</taxon>
        <taxon>Melastomateae</taxon>
        <taxon>Melastoma</taxon>
    </lineage>
</organism>
<reference evidence="2" key="1">
    <citation type="journal article" date="2023" name="Front. Plant Sci.">
        <title>Chromosomal-level genome assembly of Melastoma candidum provides insights into trichome evolution.</title>
        <authorList>
            <person name="Zhong Y."/>
            <person name="Wu W."/>
            <person name="Sun C."/>
            <person name="Zou P."/>
            <person name="Liu Y."/>
            <person name="Dai S."/>
            <person name="Zhou R."/>
        </authorList>
    </citation>
    <scope>NUCLEOTIDE SEQUENCE [LARGE SCALE GENOMIC DNA]</scope>
</reference>
<dbReference type="Proteomes" id="UP001057402">
    <property type="component" value="Chromosome 1"/>
</dbReference>
<comment type="caution">
    <text evidence="1">The sequence shown here is derived from an EMBL/GenBank/DDBJ whole genome shotgun (WGS) entry which is preliminary data.</text>
</comment>
<gene>
    <name evidence="1" type="ORF">MLD38_001425</name>
</gene>
<keyword evidence="2" id="KW-1185">Reference proteome</keyword>
<protein>
    <submittedName>
        <fullName evidence="1">Uncharacterized protein</fullName>
    </submittedName>
</protein>
<accession>A0ACB9SD84</accession>
<evidence type="ECO:0000313" key="1">
    <source>
        <dbReference type="EMBL" id="KAI4389170.1"/>
    </source>
</evidence>
<proteinExistence type="predicted"/>
<name>A0ACB9SD84_9MYRT</name>
<dbReference type="EMBL" id="CM042880">
    <property type="protein sequence ID" value="KAI4389170.1"/>
    <property type="molecule type" value="Genomic_DNA"/>
</dbReference>